<proteinExistence type="predicted"/>
<evidence type="ECO:0000313" key="2">
    <source>
        <dbReference type="Proteomes" id="UP000501802"/>
    </source>
</evidence>
<gene>
    <name evidence="1" type="ORF">G8759_06135</name>
</gene>
<organism evidence="1 2">
    <name type="scientific">Spirosoma aureum</name>
    <dbReference type="NCBI Taxonomy" id="2692134"/>
    <lineage>
        <taxon>Bacteria</taxon>
        <taxon>Pseudomonadati</taxon>
        <taxon>Bacteroidota</taxon>
        <taxon>Cytophagia</taxon>
        <taxon>Cytophagales</taxon>
        <taxon>Cytophagaceae</taxon>
        <taxon>Spirosoma</taxon>
    </lineage>
</organism>
<accession>A0A6G9AIU5</accession>
<protein>
    <submittedName>
        <fullName evidence="1">Uncharacterized protein</fullName>
    </submittedName>
</protein>
<keyword evidence="2" id="KW-1185">Reference proteome</keyword>
<dbReference type="RefSeq" id="WP_167206173.1">
    <property type="nucleotide sequence ID" value="NZ_CP050063.1"/>
</dbReference>
<sequence>MQINIDPADDAPGPQPIIDPMIKRFATKLHELTWELVQETEHYALNRPQIDQLIDSLKTFRAVLVFAEDLERLDAMLRMTFPGDYYGEQENVVGMLTDYSLSGCN</sequence>
<dbReference type="EMBL" id="CP050063">
    <property type="protein sequence ID" value="QIP12236.1"/>
    <property type="molecule type" value="Genomic_DNA"/>
</dbReference>
<name>A0A6G9AIU5_9BACT</name>
<dbReference type="KEGG" id="spib:G8759_06135"/>
<dbReference type="Proteomes" id="UP000501802">
    <property type="component" value="Chromosome"/>
</dbReference>
<reference evidence="1 2" key="1">
    <citation type="submission" date="2020-03" db="EMBL/GenBank/DDBJ databases">
        <authorList>
            <person name="Kim M.K."/>
        </authorList>
    </citation>
    <scope>NUCLEOTIDE SEQUENCE [LARGE SCALE GENOMIC DNA]</scope>
    <source>
        <strain evidence="1 2">BT328</strain>
    </source>
</reference>
<evidence type="ECO:0000313" key="1">
    <source>
        <dbReference type="EMBL" id="QIP12236.1"/>
    </source>
</evidence>
<dbReference type="AlphaFoldDB" id="A0A6G9AIU5"/>